<accession>A0A5J4VPS7</accession>
<comment type="caution">
    <text evidence="1">The sequence shown here is derived from an EMBL/GenBank/DDBJ whole genome shotgun (WGS) entry which is preliminary data.</text>
</comment>
<name>A0A5J4VPS7_9EUKA</name>
<evidence type="ECO:0000313" key="1">
    <source>
        <dbReference type="EMBL" id="KAA6384602.1"/>
    </source>
</evidence>
<evidence type="ECO:0000313" key="2">
    <source>
        <dbReference type="Proteomes" id="UP000324800"/>
    </source>
</evidence>
<dbReference type="Proteomes" id="UP000324800">
    <property type="component" value="Unassembled WGS sequence"/>
</dbReference>
<dbReference type="AlphaFoldDB" id="A0A5J4VPS7"/>
<dbReference type="EMBL" id="SNRW01005681">
    <property type="protein sequence ID" value="KAA6384602.1"/>
    <property type="molecule type" value="Genomic_DNA"/>
</dbReference>
<gene>
    <name evidence="1" type="ORF">EZS28_019872</name>
</gene>
<reference evidence="1 2" key="1">
    <citation type="submission" date="2019-03" db="EMBL/GenBank/DDBJ databases">
        <title>Single cell metagenomics reveals metabolic interactions within the superorganism composed of flagellate Streblomastix strix and complex community of Bacteroidetes bacteria on its surface.</title>
        <authorList>
            <person name="Treitli S.C."/>
            <person name="Kolisko M."/>
            <person name="Husnik F."/>
            <person name="Keeling P."/>
            <person name="Hampl V."/>
        </authorList>
    </citation>
    <scope>NUCLEOTIDE SEQUENCE [LARGE SCALE GENOMIC DNA]</scope>
    <source>
        <strain evidence="1">ST1C</strain>
    </source>
</reference>
<organism evidence="1 2">
    <name type="scientific">Streblomastix strix</name>
    <dbReference type="NCBI Taxonomy" id="222440"/>
    <lineage>
        <taxon>Eukaryota</taxon>
        <taxon>Metamonada</taxon>
        <taxon>Preaxostyla</taxon>
        <taxon>Oxymonadida</taxon>
        <taxon>Streblomastigidae</taxon>
        <taxon>Streblomastix</taxon>
    </lineage>
</organism>
<sequence>MQLCLREIQLQGDQQVQAELINVGYGRVLFISVSAAGGTEEQEDDEISWGLFRISNFFYQLNNGRNNNNYQPSFPPQPALSKSYFEQIEEEGGNEEIESQLINNGKDQFCNKIKVKANQIKRMKMNYYIYRQNTEPD</sequence>
<proteinExistence type="predicted"/>
<protein>
    <submittedName>
        <fullName evidence="1">Uncharacterized protein</fullName>
    </submittedName>
</protein>